<feature type="transmembrane region" description="Helical" evidence="1">
    <location>
        <begin position="59"/>
        <end position="79"/>
    </location>
</feature>
<keyword evidence="1" id="KW-1001">Plastid inner membrane</keyword>
<protein>
    <recommendedName>
        <fullName evidence="1">Protein TIC 214</fullName>
    </recommendedName>
    <alternativeName>
        <fullName evidence="1">Translocon at the inner envelope membrane of chloroplasts 214</fullName>
    </alternativeName>
</protein>
<organism evidence="5">
    <name type="scientific">Najas flexilis</name>
    <dbReference type="NCBI Taxonomy" id="29650"/>
    <lineage>
        <taxon>Eukaryota</taxon>
        <taxon>Viridiplantae</taxon>
        <taxon>Streptophyta</taxon>
        <taxon>Embryophyta</taxon>
        <taxon>Tracheophyta</taxon>
        <taxon>Spermatophyta</taxon>
        <taxon>Magnoliopsida</taxon>
        <taxon>Liliopsida</taxon>
        <taxon>Hydrocharitaceae</taxon>
        <taxon>Najas</taxon>
    </lineage>
</organism>
<feature type="transmembrane region" description="Helical" evidence="1">
    <location>
        <begin position="91"/>
        <end position="109"/>
    </location>
</feature>
<proteinExistence type="inferred from homology"/>
<feature type="compositionally biased region" description="Basic and acidic residues" evidence="2">
    <location>
        <begin position="1771"/>
        <end position="1784"/>
    </location>
</feature>
<feature type="compositionally biased region" description="Acidic residues" evidence="2">
    <location>
        <begin position="612"/>
        <end position="632"/>
    </location>
</feature>
<comment type="subcellular location">
    <subcellularLocation>
        <location evidence="1">Plastid</location>
        <location evidence="1">Chloroplast inner membrane</location>
    </subcellularLocation>
</comment>
<dbReference type="RefSeq" id="YP_008378828.1">
    <property type="nucleotide sequence ID" value="NC_021936.1"/>
</dbReference>
<dbReference type="EMBL" id="JX978472">
    <property type="protein sequence ID" value="AFY64112.1"/>
    <property type="molecule type" value="Genomic_DNA"/>
</dbReference>
<dbReference type="Pfam" id="PF05758">
    <property type="entry name" value="Ycf1"/>
    <property type="match status" value="4"/>
</dbReference>
<feature type="compositionally biased region" description="Acidic residues" evidence="2">
    <location>
        <begin position="291"/>
        <end position="300"/>
    </location>
</feature>
<feature type="compositionally biased region" description="Basic and acidic residues" evidence="2">
    <location>
        <begin position="633"/>
        <end position="646"/>
    </location>
</feature>
<keyword evidence="1" id="KW-1133">Transmembrane helix</keyword>
<evidence type="ECO:0000256" key="2">
    <source>
        <dbReference type="SAM" id="MobiDB-lite"/>
    </source>
</evidence>
<evidence type="ECO:0000256" key="1">
    <source>
        <dbReference type="RuleBase" id="RU364085"/>
    </source>
</evidence>
<feature type="region of interest" description="Disordered" evidence="2">
    <location>
        <begin position="462"/>
        <end position="493"/>
    </location>
</feature>
<geneLocation type="chloroplast" evidence="5"/>
<keyword evidence="1" id="KW-0813">Transport</keyword>
<dbReference type="GO" id="GO:0009706">
    <property type="term" value="C:chloroplast inner membrane"/>
    <property type="evidence" value="ECO:0007669"/>
    <property type="project" value="UniProtKB-SubCell"/>
</dbReference>
<name>S4TBC6_9LILI</name>
<comment type="subunit">
    <text evidence="1">Part of the Tic complex.</text>
</comment>
<sequence length="1800" mass="214507">MLFSSSLLLSRLLSLCMSVTNSVVLVGFYYGFLTLFSIGPSDLFLLQTRVMEEGTEKEIAATTGLITGQLMMFISIYYAPLYLALGRPHTATVLVLAYLFFHFYCCIVTKKNHFLDSGPTTRNFIGHLSMPWVFLNHFVLQLFNPFVFPSSTLARLLNTYMFRCNNKIVFLTSAFLGWLIGHILFMKWVGLILLRIHKNSWIPSKKYLVSKFKKKHEMNRIFSSLLFITCLYSLNRTPFPIQKQVESTISKTAKKGKKEETISEKKRGEMKPKDRGYADSNNSYLGQEQEPSQELDEEPELSAKDAKLESQTLAEKNCYWFEQPLVTFLFDYNQWHRPLRYLKNAQLKKNAVRNEMSQYFFYPCPSDGKQRLCFTYPPGLSTFLEMIERQISLYTTETLSQENKSLYKNWVATNEENKQNMRKELRDRVFLLERTGLNALEKKVRLYDEEKAKEKEKGYLPEEYDPFVNGPERGTKGGFEKEKGESEKEREDFEEEKGIKTLWNLLFHKDQELEDQKNEFVDYENQAKRPKRRADGVTLYSNYETIYKEIEEEISKEIGEGIGPEIEEEISEQIEEEIGKDVPRWLYQLTTSKEKLEDLKQKDPEEGKEGGEEGEEGGEEGEEGGEEGEEGEEGKRANKSEEKKSKQEVLLDEEYFYDIRSRRYRQMVLIKANSEEGAQEGGKGRDIQTSRQLSTTNSSTNDTKDDPMDEEAGEDDVVVTSYSQSPDFRRNLIRGSMRAQRRKTAFWRYFGQHKMRSPLFADFLPDFQFDGFLTLLWKEVWRYGLEPILESFQVRITQELEPIFSSIWPNTEIWTKKEYNWVKELEEEIEENKIKNAANDLWKKLYEEMQTSDGRYEEWAQNLKRKINERNNWRGKDKEKWKKHDQEDSKEKDLEKRAEVERYFFERDQRNRELLEEHSRTLVSEGWDRVKNVQMVRSWALLTQAFLRRHIKLPFLILVKNIGRMLLLQYPEFSEDWKELENETHVICSYSGIPLAENKLPETWRKDGFQIKILFPFRVKPWQGATIPTYHKNQGEDGDFSYLTASGQEVTIPFSAPKQNGFSYFFESFSYAIFQEWARRYRELKETINRKKEEIFQEILRVLRDVVESLRNEKIQSILKKLKPLEKNEKSQIFSLELEKNESVENENNSIITNFSYEEEMENYSYEEAMEKRIQHLIDRTITMKNQIEQIKKKKEQIISTSDINIMSPQKTDFHDKKSKLQKHIWRIFKGKRIRFIRKSRYFVKSFIERIYIHIFPYIINTVRQFSPQNEKMIELEETFPFALTIKKLEESSTYYDLSSVSQAYVLYKISETQTKVGSNSHLRSVLQYDGTYLFLEDEIKNYYETQGIFHAKSKHKQVKKSRINEWKNWLKNHHQYHLPETLWSCLGATKWRYRANRYRRKNSMKCDSHKEKKGRIVEVKQKDDETNLNLALDRRKKFSRICAYDRLLHGYINYENLEGLYNTEKQDPFHSYFSEYATMSIGNSLTTKKDKEKEQNEWSRKLQNLLEAGKIQEAWEKEMKRERKYYGNPIHRRFFQLVHSTRQERKAMDRHGDIAKKIQLLKRKRELNQRVLKEFLRLPAYKKKGPDQIWKMIQNSNCSEMEDILSDLFKAFQKAHTDLNPGRKVEAPESDLNPEMEASQSNRKRTFFKKFLNWMGVGRKKKEDEEDEEDEEELYTWIALRIHQEMRMNHKSFQPRENKKLFLPEFEMLDDARNLYMENPEMWWRASIEEMFDLEQDPNKNLTASSNQKKDSKLEKKNQAKKNQQQQSQADRDSNVKEKDKQKKYYINYIKKKKKEEEE</sequence>
<dbReference type="GeneID" id="16511239"/>
<feature type="region of interest" description="Disordered" evidence="2">
    <location>
        <begin position="674"/>
        <end position="715"/>
    </location>
</feature>
<comment type="similarity">
    <text evidence="1">Belongs to the TIC214 family.</text>
</comment>
<feature type="region of interest" description="Disordered" evidence="2">
    <location>
        <begin position="593"/>
        <end position="646"/>
    </location>
</feature>
<feature type="compositionally biased region" description="Basic and acidic residues" evidence="2">
    <location>
        <begin position="257"/>
        <end position="277"/>
    </location>
</feature>
<dbReference type="EMBL" id="JX978472">
    <property type="protein sequence ID" value="AFY64113.1"/>
    <property type="molecule type" value="Genomic_DNA"/>
</dbReference>
<keyword evidence="1" id="KW-0653">Protein transport</keyword>
<keyword evidence="3" id="KW-0732">Signal</keyword>
<dbReference type="InterPro" id="IPR008896">
    <property type="entry name" value="TIC214"/>
</dbReference>
<feature type="compositionally biased region" description="Basic and acidic residues" evidence="2">
    <location>
        <begin position="1749"/>
        <end position="1759"/>
    </location>
</feature>
<feature type="region of interest" description="Disordered" evidence="2">
    <location>
        <begin position="250"/>
        <end position="304"/>
    </location>
</feature>
<feature type="signal peptide" evidence="3">
    <location>
        <begin position="1"/>
        <end position="18"/>
    </location>
</feature>
<keyword evidence="1 5" id="KW-0934">Plastid</keyword>
<accession>S4TBC6</accession>
<evidence type="ECO:0000313" key="5">
    <source>
        <dbReference type="EMBL" id="AFY64113.1"/>
    </source>
</evidence>
<feature type="transmembrane region" description="Helical" evidence="1">
    <location>
        <begin position="168"/>
        <end position="196"/>
    </location>
</feature>
<dbReference type="RefSeq" id="YP_008378833.1">
    <property type="nucleotide sequence ID" value="NC_021936.1"/>
</dbReference>
<gene>
    <name evidence="5" type="primary">ycf1</name>
    <name evidence="1" type="synonym">TIC214</name>
    <name evidence="4" type="ORF">D176_102</name>
    <name evidence="5" type="ORF">D176_111</name>
</gene>
<feature type="chain" id="PRO_5007726918" description="Protein TIC 214" evidence="3">
    <location>
        <begin position="19"/>
        <end position="1800"/>
    </location>
</feature>
<keyword evidence="1 5" id="KW-0150">Chloroplast</keyword>
<evidence type="ECO:0000256" key="3">
    <source>
        <dbReference type="SAM" id="SignalP"/>
    </source>
</evidence>
<evidence type="ECO:0000313" key="4">
    <source>
        <dbReference type="EMBL" id="AFY64112.1"/>
    </source>
</evidence>
<dbReference type="PANTHER" id="PTHR33163">
    <property type="entry name" value="PROTEIN TIC 214-RELATED"/>
    <property type="match status" value="1"/>
</dbReference>
<dbReference type="PANTHER" id="PTHR33163:SF40">
    <property type="entry name" value="PROTEIN TIC 214"/>
    <property type="match status" value="1"/>
</dbReference>
<dbReference type="GeneID" id="16511284"/>
<keyword evidence="1" id="KW-0812">Transmembrane</keyword>
<dbReference type="GO" id="GO:0015031">
    <property type="term" value="P:protein transport"/>
    <property type="evidence" value="ECO:0007669"/>
    <property type="project" value="UniProtKB-KW"/>
</dbReference>
<feature type="region of interest" description="Disordered" evidence="2">
    <location>
        <begin position="1739"/>
        <end position="1784"/>
    </location>
</feature>
<feature type="transmembrane region" description="Helical" evidence="1">
    <location>
        <begin position="28"/>
        <end position="47"/>
    </location>
</feature>
<feature type="compositionally biased region" description="Basic and acidic residues" evidence="2">
    <location>
        <begin position="473"/>
        <end position="493"/>
    </location>
</feature>
<keyword evidence="1" id="KW-0472">Membrane</keyword>
<feature type="compositionally biased region" description="Basic and acidic residues" evidence="2">
    <location>
        <begin position="593"/>
        <end position="611"/>
    </location>
</feature>
<reference evidence="5" key="1">
    <citation type="journal article" date="2013" name="PLoS ONE">
        <title>The Plastid Genome of Najas flexilis: Adaptation to Submersed Environments Is Accompanied by the Complete Loss of the NDH Complex in an Aquatic Angiosperm.</title>
        <authorList>
            <person name="Peredo E.L."/>
            <person name="King U.M."/>
            <person name="Les D."/>
        </authorList>
    </citation>
    <scope>NUCLEOTIDE SEQUENCE</scope>
</reference>
<feature type="compositionally biased region" description="Polar residues" evidence="2">
    <location>
        <begin position="279"/>
        <end position="290"/>
    </location>
</feature>
<comment type="function">
    <text evidence="1">Involved in protein precursor import into chloroplasts. May be part of an intermediate translocation complex acting as a protein-conducting channel at the inner envelope.</text>
</comment>